<dbReference type="PANTHER" id="PTHR43877">
    <property type="entry name" value="AMINOALKYLPHOSPHONATE N-ACETYLTRANSFERASE-RELATED-RELATED"/>
    <property type="match status" value="1"/>
</dbReference>
<dbReference type="OrthoDB" id="9789605at2"/>
<dbReference type="EMBL" id="QGKM01000001">
    <property type="protein sequence ID" value="PWR00739.1"/>
    <property type="molecule type" value="Genomic_DNA"/>
</dbReference>
<accession>A0A317CQ76</accession>
<dbReference type="PROSITE" id="PS51186">
    <property type="entry name" value="GNAT"/>
    <property type="match status" value="1"/>
</dbReference>
<dbReference type="GO" id="GO:0016747">
    <property type="term" value="F:acyltransferase activity, transferring groups other than amino-acyl groups"/>
    <property type="evidence" value="ECO:0007669"/>
    <property type="project" value="InterPro"/>
</dbReference>
<dbReference type="SUPFAM" id="SSF55729">
    <property type="entry name" value="Acyl-CoA N-acyltransferases (Nat)"/>
    <property type="match status" value="1"/>
</dbReference>
<comment type="caution">
    <text evidence="4">The sequence shown here is derived from an EMBL/GenBank/DDBJ whole genome shotgun (WGS) entry which is preliminary data.</text>
</comment>
<sequence length="152" mass="17256">MLNFREAIPSDIPQLLLLEQCLVDAERPFNTAIKPGNPTYYDIEDLVSNDNACLLVVEESGKIIGTGYAQIRKSKDSLQHEFHAYLGFMYVDPEQRGKGINQDLIARLISWSKNKGIHDLYLDVYSQNEAAIKAYEKVGFEPCLLEMKLKTT</sequence>
<dbReference type="InterPro" id="IPR016181">
    <property type="entry name" value="Acyl_CoA_acyltransferase"/>
</dbReference>
<keyword evidence="5" id="KW-1185">Reference proteome</keyword>
<dbReference type="CDD" id="cd04301">
    <property type="entry name" value="NAT_SF"/>
    <property type="match status" value="1"/>
</dbReference>
<evidence type="ECO:0000313" key="5">
    <source>
        <dbReference type="Proteomes" id="UP000245539"/>
    </source>
</evidence>
<dbReference type="Gene3D" id="3.40.630.30">
    <property type="match status" value="1"/>
</dbReference>
<evidence type="ECO:0000256" key="1">
    <source>
        <dbReference type="ARBA" id="ARBA00022679"/>
    </source>
</evidence>
<dbReference type="AlphaFoldDB" id="A0A317CQ76"/>
<dbReference type="InterPro" id="IPR050832">
    <property type="entry name" value="Bact_Acetyltransf"/>
</dbReference>
<dbReference type="InterPro" id="IPR000182">
    <property type="entry name" value="GNAT_dom"/>
</dbReference>
<keyword evidence="2" id="KW-0012">Acyltransferase</keyword>
<evidence type="ECO:0000259" key="3">
    <source>
        <dbReference type="PROSITE" id="PS51186"/>
    </source>
</evidence>
<dbReference type="Proteomes" id="UP000245539">
    <property type="component" value="Unassembled WGS sequence"/>
</dbReference>
<protein>
    <submittedName>
        <fullName evidence="4">GNAT family N-acetyltransferase</fullName>
    </submittedName>
</protein>
<evidence type="ECO:0000313" key="4">
    <source>
        <dbReference type="EMBL" id="PWR00739.1"/>
    </source>
</evidence>
<reference evidence="4 5" key="1">
    <citation type="submission" date="2018-05" db="EMBL/GenBank/DDBJ databases">
        <title>Leucothrix arctica sp. nov., isolated from Arctic seawater.</title>
        <authorList>
            <person name="Choi A."/>
            <person name="Baek K."/>
        </authorList>
    </citation>
    <scope>NUCLEOTIDE SEQUENCE [LARGE SCALE GENOMIC DNA]</scope>
    <source>
        <strain evidence="4 5">JCM 18388</strain>
    </source>
</reference>
<dbReference type="RefSeq" id="WP_109835720.1">
    <property type="nucleotide sequence ID" value="NZ_QGKM01000001.1"/>
</dbReference>
<organism evidence="4 5">
    <name type="scientific">Leucothrix pacifica</name>
    <dbReference type="NCBI Taxonomy" id="1247513"/>
    <lineage>
        <taxon>Bacteria</taxon>
        <taxon>Pseudomonadati</taxon>
        <taxon>Pseudomonadota</taxon>
        <taxon>Gammaproteobacteria</taxon>
        <taxon>Thiotrichales</taxon>
        <taxon>Thiotrichaceae</taxon>
        <taxon>Leucothrix</taxon>
    </lineage>
</organism>
<gene>
    <name evidence="4" type="ORF">DKW60_00595</name>
</gene>
<keyword evidence="1 4" id="KW-0808">Transferase</keyword>
<dbReference type="Pfam" id="PF00583">
    <property type="entry name" value="Acetyltransf_1"/>
    <property type="match status" value="1"/>
</dbReference>
<evidence type="ECO:0000256" key="2">
    <source>
        <dbReference type="ARBA" id="ARBA00023315"/>
    </source>
</evidence>
<proteinExistence type="predicted"/>
<feature type="domain" description="N-acetyltransferase" evidence="3">
    <location>
        <begin position="2"/>
        <end position="152"/>
    </location>
</feature>
<name>A0A317CQ76_9GAMM</name>